<name>A0A1H9FUE0_9SPIR</name>
<dbReference type="EMBL" id="FOFU01000004">
    <property type="protein sequence ID" value="SEQ41476.1"/>
    <property type="molecule type" value="Genomic_DNA"/>
</dbReference>
<keyword evidence="3" id="KW-0479">Metal-binding</keyword>
<evidence type="ECO:0000256" key="5">
    <source>
        <dbReference type="ARBA" id="ARBA00023014"/>
    </source>
</evidence>
<dbReference type="PANTHER" id="PTHR11228:SF35">
    <property type="entry name" value="MOLYBDENUM COFACTOR BIOSYNTHESIS PROTEIN A-RELATED"/>
    <property type="match status" value="1"/>
</dbReference>
<evidence type="ECO:0000256" key="2">
    <source>
        <dbReference type="ARBA" id="ARBA00022691"/>
    </source>
</evidence>
<dbReference type="PROSITE" id="PS51918">
    <property type="entry name" value="RADICAL_SAM"/>
    <property type="match status" value="1"/>
</dbReference>
<dbReference type="OrthoDB" id="363348at2"/>
<accession>A0A1H9FUE0</accession>
<dbReference type="InterPro" id="IPR013785">
    <property type="entry name" value="Aldolase_TIM"/>
</dbReference>
<organism evidence="7 8">
    <name type="scientific">Treponema bryantii</name>
    <dbReference type="NCBI Taxonomy" id="163"/>
    <lineage>
        <taxon>Bacteria</taxon>
        <taxon>Pseudomonadati</taxon>
        <taxon>Spirochaetota</taxon>
        <taxon>Spirochaetia</taxon>
        <taxon>Spirochaetales</taxon>
        <taxon>Treponemataceae</taxon>
        <taxon>Treponema</taxon>
    </lineage>
</organism>
<dbReference type="SFLD" id="SFLDG01067">
    <property type="entry name" value="SPASM/twitch_domain_containing"/>
    <property type="match status" value="1"/>
</dbReference>
<dbReference type="InterPro" id="IPR058240">
    <property type="entry name" value="rSAM_sf"/>
</dbReference>
<evidence type="ECO:0000313" key="8">
    <source>
        <dbReference type="Proteomes" id="UP000182360"/>
    </source>
</evidence>
<evidence type="ECO:0000259" key="6">
    <source>
        <dbReference type="PROSITE" id="PS51918"/>
    </source>
</evidence>
<protein>
    <submittedName>
        <fullName evidence="7">Radical SAM superfamily enzyme, MoaA/NifB/PqqE/SkfB family</fullName>
    </submittedName>
</protein>
<keyword evidence="8" id="KW-1185">Reference proteome</keyword>
<reference evidence="7 8" key="1">
    <citation type="submission" date="2016-10" db="EMBL/GenBank/DDBJ databases">
        <authorList>
            <person name="de Groot N.N."/>
        </authorList>
    </citation>
    <scope>NUCLEOTIDE SEQUENCE [LARGE SCALE GENOMIC DNA]</scope>
    <source>
        <strain evidence="7 8">B25</strain>
    </source>
</reference>
<dbReference type="GO" id="GO:0046872">
    <property type="term" value="F:metal ion binding"/>
    <property type="evidence" value="ECO:0007669"/>
    <property type="project" value="UniProtKB-KW"/>
</dbReference>
<dbReference type="SMART" id="SM00729">
    <property type="entry name" value="Elp3"/>
    <property type="match status" value="1"/>
</dbReference>
<dbReference type="GO" id="GO:0051536">
    <property type="term" value="F:iron-sulfur cluster binding"/>
    <property type="evidence" value="ECO:0007669"/>
    <property type="project" value="UniProtKB-KW"/>
</dbReference>
<dbReference type="InterPro" id="IPR050377">
    <property type="entry name" value="Radical_SAM_PqqE_MftC-like"/>
</dbReference>
<dbReference type="SUPFAM" id="SSF102114">
    <property type="entry name" value="Radical SAM enzymes"/>
    <property type="match status" value="1"/>
</dbReference>
<dbReference type="Pfam" id="PF04055">
    <property type="entry name" value="Radical_SAM"/>
    <property type="match status" value="1"/>
</dbReference>
<dbReference type="InterPro" id="IPR007197">
    <property type="entry name" value="rSAM"/>
</dbReference>
<dbReference type="CDD" id="cd01335">
    <property type="entry name" value="Radical_SAM"/>
    <property type="match status" value="1"/>
</dbReference>
<dbReference type="GO" id="GO:0003824">
    <property type="term" value="F:catalytic activity"/>
    <property type="evidence" value="ECO:0007669"/>
    <property type="project" value="InterPro"/>
</dbReference>
<dbReference type="Proteomes" id="UP000182360">
    <property type="component" value="Unassembled WGS sequence"/>
</dbReference>
<keyword evidence="2" id="KW-0949">S-adenosyl-L-methionine</keyword>
<keyword evidence="4" id="KW-0408">Iron</keyword>
<proteinExistence type="predicted"/>
<evidence type="ECO:0000256" key="1">
    <source>
        <dbReference type="ARBA" id="ARBA00001966"/>
    </source>
</evidence>
<dbReference type="InterPro" id="IPR006638">
    <property type="entry name" value="Elp3/MiaA/NifB-like_rSAM"/>
</dbReference>
<evidence type="ECO:0000256" key="4">
    <source>
        <dbReference type="ARBA" id="ARBA00023004"/>
    </source>
</evidence>
<dbReference type="PANTHER" id="PTHR11228">
    <property type="entry name" value="RADICAL SAM DOMAIN PROTEIN"/>
    <property type="match status" value="1"/>
</dbReference>
<gene>
    <name evidence="7" type="ORF">SAMN04487977_104165</name>
</gene>
<feature type="domain" description="Radical SAM core" evidence="6">
    <location>
        <begin position="21"/>
        <end position="234"/>
    </location>
</feature>
<dbReference type="Gene3D" id="3.20.20.70">
    <property type="entry name" value="Aldolase class I"/>
    <property type="match status" value="1"/>
</dbReference>
<keyword evidence="5" id="KW-0411">Iron-sulfur</keyword>
<comment type="cofactor">
    <cofactor evidence="1">
        <name>[4Fe-4S] cluster</name>
        <dbReference type="ChEBI" id="CHEBI:49883"/>
    </cofactor>
</comment>
<dbReference type="SFLD" id="SFLDG01386">
    <property type="entry name" value="main_SPASM_domain-containing"/>
    <property type="match status" value="1"/>
</dbReference>
<dbReference type="RefSeq" id="WP_074643105.1">
    <property type="nucleotide sequence ID" value="NZ_FOFU01000004.1"/>
</dbReference>
<evidence type="ECO:0000313" key="7">
    <source>
        <dbReference type="EMBL" id="SEQ41476.1"/>
    </source>
</evidence>
<dbReference type="SFLD" id="SFLDS00029">
    <property type="entry name" value="Radical_SAM"/>
    <property type="match status" value="1"/>
</dbReference>
<evidence type="ECO:0000256" key="3">
    <source>
        <dbReference type="ARBA" id="ARBA00022723"/>
    </source>
</evidence>
<sequence>MSHNISERKSVNDDCCYRRLENNKRRVIWEITSKCNLACKHCFVNTNTGKDVDTDSCIRVINLFSEMNDIGKIMITGGEPFLREDIFTILEHIRKKMPDAVIDLTTNMTMLDSDKIKKLRKLQIDELTVSLDGIGNIHDEIRGKKGCFDKTVENIKSALNEGLYIDIVSVISAYNVNSMDVIADFVSKLKCSSLTFSKIIERSEKKIEDKVLIQYNKEFELKVAELRKKYNGILPIRIVGEKHTGQKICCKKDIISISAEGWIERCLLSNDRLLKNNIKDENLTSEMFNFTNEIRCF</sequence>
<dbReference type="AlphaFoldDB" id="A0A1H9FUE0"/>